<dbReference type="AlphaFoldDB" id="A0A9W8Q2U9"/>
<protein>
    <submittedName>
        <fullName evidence="1">Uncharacterized protein</fullName>
    </submittedName>
</protein>
<organism evidence="1 2">
    <name type="scientific">Akanthomyces muscarius</name>
    <name type="common">Entomopathogenic fungus</name>
    <name type="synonym">Lecanicillium muscarium</name>
    <dbReference type="NCBI Taxonomy" id="2231603"/>
    <lineage>
        <taxon>Eukaryota</taxon>
        <taxon>Fungi</taxon>
        <taxon>Dikarya</taxon>
        <taxon>Ascomycota</taxon>
        <taxon>Pezizomycotina</taxon>
        <taxon>Sordariomycetes</taxon>
        <taxon>Hypocreomycetidae</taxon>
        <taxon>Hypocreales</taxon>
        <taxon>Cordycipitaceae</taxon>
        <taxon>Akanthomyces</taxon>
    </lineage>
</organism>
<evidence type="ECO:0000313" key="2">
    <source>
        <dbReference type="Proteomes" id="UP001144673"/>
    </source>
</evidence>
<dbReference type="GeneID" id="80891119"/>
<sequence>MTVDFELLAPKSRGLRLSGQYDPAQLILLENITDFCICSRLSASTPLYAGVHSSPDLLTRLITLNDIKKNRRTEDD</sequence>
<dbReference type="KEGG" id="amus:LMH87_003960"/>
<gene>
    <name evidence="1" type="ORF">LMH87_003960</name>
</gene>
<keyword evidence="2" id="KW-1185">Reference proteome</keyword>
<accession>A0A9W8Q2U9</accession>
<comment type="caution">
    <text evidence="1">The sequence shown here is derived from an EMBL/GenBank/DDBJ whole genome shotgun (WGS) entry which is preliminary data.</text>
</comment>
<proteinExistence type="predicted"/>
<reference evidence="1" key="1">
    <citation type="journal article" date="2023" name="Access Microbiol">
        <title>De-novo genome assembly for Akanthomyces muscarius, a biocontrol agent of insect agricultural pests.</title>
        <authorList>
            <person name="Erdos Z."/>
            <person name="Studholme D.J."/>
            <person name="Raymond B."/>
            <person name="Sharma M."/>
        </authorList>
    </citation>
    <scope>NUCLEOTIDE SEQUENCE</scope>
    <source>
        <strain evidence="1">Ve6</strain>
    </source>
</reference>
<dbReference type="EMBL" id="JAJHUN010000011">
    <property type="protein sequence ID" value="KAJ4145100.1"/>
    <property type="molecule type" value="Genomic_DNA"/>
</dbReference>
<evidence type="ECO:0000313" key="1">
    <source>
        <dbReference type="EMBL" id="KAJ4145100.1"/>
    </source>
</evidence>
<name>A0A9W8Q2U9_AKAMU</name>
<dbReference type="RefSeq" id="XP_056048770.1">
    <property type="nucleotide sequence ID" value="XM_056195109.1"/>
</dbReference>
<dbReference type="Proteomes" id="UP001144673">
    <property type="component" value="Chromosome 2"/>
</dbReference>